<comment type="caution">
    <text evidence="1">The sequence shown here is derived from an EMBL/GenBank/DDBJ whole genome shotgun (WGS) entry which is preliminary data.</text>
</comment>
<name>A0A8J3HX31_9CHLR</name>
<dbReference type="Proteomes" id="UP000612362">
    <property type="component" value="Unassembled WGS sequence"/>
</dbReference>
<gene>
    <name evidence="1" type="ORF">KSX_35220</name>
</gene>
<protein>
    <submittedName>
        <fullName evidence="1">Uncharacterized protein</fullName>
    </submittedName>
</protein>
<reference evidence="1" key="1">
    <citation type="submission" date="2020-10" db="EMBL/GenBank/DDBJ databases">
        <title>Taxonomic study of unclassified bacteria belonging to the class Ktedonobacteria.</title>
        <authorList>
            <person name="Yabe S."/>
            <person name="Wang C.M."/>
            <person name="Zheng Y."/>
            <person name="Sakai Y."/>
            <person name="Cavaletti L."/>
            <person name="Monciardini P."/>
            <person name="Donadio S."/>
        </authorList>
    </citation>
    <scope>NUCLEOTIDE SEQUENCE</scope>
    <source>
        <strain evidence="1">SOSP1-1</strain>
    </source>
</reference>
<sequence length="62" mass="7211">MELLTVLGRSDGWQEGSVYWRDAWQMLLLQPTWLSCATLPSKPLKDQVMYVTLEHILFTISN</sequence>
<dbReference type="AlphaFoldDB" id="A0A8J3HX31"/>
<evidence type="ECO:0000313" key="2">
    <source>
        <dbReference type="Proteomes" id="UP000612362"/>
    </source>
</evidence>
<proteinExistence type="predicted"/>
<keyword evidence="2" id="KW-1185">Reference proteome</keyword>
<evidence type="ECO:0000313" key="1">
    <source>
        <dbReference type="EMBL" id="GHO45359.1"/>
    </source>
</evidence>
<organism evidence="1 2">
    <name type="scientific">Ktedonospora formicarum</name>
    <dbReference type="NCBI Taxonomy" id="2778364"/>
    <lineage>
        <taxon>Bacteria</taxon>
        <taxon>Bacillati</taxon>
        <taxon>Chloroflexota</taxon>
        <taxon>Ktedonobacteria</taxon>
        <taxon>Ktedonobacterales</taxon>
        <taxon>Ktedonobacteraceae</taxon>
        <taxon>Ktedonospora</taxon>
    </lineage>
</organism>
<dbReference type="EMBL" id="BNJF01000001">
    <property type="protein sequence ID" value="GHO45359.1"/>
    <property type="molecule type" value="Genomic_DNA"/>
</dbReference>
<accession>A0A8J3HX31</accession>